<protein>
    <submittedName>
        <fullName evidence="3">Uncharacterized protein</fullName>
    </submittedName>
</protein>
<sequence>MMPDSAWLQGVLRKAVAAIIGFMLAFVLLVALLITGFYMLVNAAMLALSPVMGEAGAMAVTGMSCLLLLALFFYRMTRPATSKKTASAAGEGDDQSSTSPIDAIRDLVRNNPLEAVFAAFTLGVVEQGDPRLKSLLLQGGMVLMKEAEAEQARDKDKTDSRESGTDAPVT</sequence>
<dbReference type="AlphaFoldDB" id="W5YUE9"/>
<feature type="region of interest" description="Disordered" evidence="1">
    <location>
        <begin position="147"/>
        <end position="170"/>
    </location>
</feature>
<dbReference type="KEGG" id="msr:AU15_18315"/>
<reference evidence="3 4" key="1">
    <citation type="journal article" date="2014" name="Genome Announc.">
        <title>Draft Genome Sequences of Marinobacter similis A3d10T and Marinobacter salarius R9SW1T.</title>
        <authorList>
            <person name="Ivanova E.P."/>
            <person name="Ng H.J."/>
            <person name="Webb H.K."/>
            <person name="Feng G."/>
            <person name="Oshima K."/>
            <person name="Hattori M."/>
            <person name="Ohkuma M."/>
            <person name="Sergeev A.F."/>
            <person name="Mikhailov V.V."/>
            <person name="Crawford R.J."/>
            <person name="Sawabe T."/>
        </authorList>
    </citation>
    <scope>NUCLEOTIDE SEQUENCE [LARGE SCALE GENOMIC DNA]</scope>
    <source>
        <strain evidence="4">A3d10 and R9SW1</strain>
    </source>
</reference>
<feature type="transmembrane region" description="Helical" evidence="2">
    <location>
        <begin position="55"/>
        <end position="74"/>
    </location>
</feature>
<evidence type="ECO:0000313" key="4">
    <source>
        <dbReference type="Proteomes" id="UP000035081"/>
    </source>
</evidence>
<feature type="transmembrane region" description="Helical" evidence="2">
    <location>
        <begin position="15"/>
        <end position="40"/>
    </location>
</feature>
<dbReference type="Proteomes" id="UP000035081">
    <property type="component" value="Chromosome"/>
</dbReference>
<proteinExistence type="predicted"/>
<keyword evidence="2" id="KW-0812">Transmembrane</keyword>
<gene>
    <name evidence="3" type="ORF">AU15_18315</name>
</gene>
<evidence type="ECO:0000256" key="1">
    <source>
        <dbReference type="SAM" id="MobiDB-lite"/>
    </source>
</evidence>
<accession>W5YUE9</accession>
<evidence type="ECO:0000313" key="3">
    <source>
        <dbReference type="EMBL" id="AHI32469.1"/>
    </source>
</evidence>
<feature type="compositionally biased region" description="Basic and acidic residues" evidence="1">
    <location>
        <begin position="147"/>
        <end position="164"/>
    </location>
</feature>
<keyword evidence="2" id="KW-0472">Membrane</keyword>
<evidence type="ECO:0000256" key="2">
    <source>
        <dbReference type="SAM" id="Phobius"/>
    </source>
</evidence>
<organism evidence="3 4">
    <name type="scientific">Marinobacter salarius</name>
    <dbReference type="NCBI Taxonomy" id="1420917"/>
    <lineage>
        <taxon>Bacteria</taxon>
        <taxon>Pseudomonadati</taxon>
        <taxon>Pseudomonadota</taxon>
        <taxon>Gammaproteobacteria</taxon>
        <taxon>Pseudomonadales</taxon>
        <taxon>Marinobacteraceae</taxon>
        <taxon>Marinobacter</taxon>
    </lineage>
</organism>
<name>W5YUE9_9GAMM</name>
<dbReference type="HOGENOM" id="CLU_1625107_0_0_6"/>
<dbReference type="EMBL" id="CP007152">
    <property type="protein sequence ID" value="AHI32469.1"/>
    <property type="molecule type" value="Genomic_DNA"/>
</dbReference>
<keyword evidence="2" id="KW-1133">Transmembrane helix</keyword>